<comment type="caution">
    <text evidence="5">The sequence shown here is derived from an EMBL/GenBank/DDBJ whole genome shotgun (WGS) entry which is preliminary data.</text>
</comment>
<evidence type="ECO:0000256" key="2">
    <source>
        <dbReference type="ARBA" id="ARBA00023125"/>
    </source>
</evidence>
<dbReference type="Pfam" id="PF00440">
    <property type="entry name" value="TetR_N"/>
    <property type="match status" value="1"/>
</dbReference>
<organism evidence="5 6">
    <name type="scientific">Lysinibacillus antri</name>
    <dbReference type="NCBI Taxonomy" id="2498145"/>
    <lineage>
        <taxon>Bacteria</taxon>
        <taxon>Bacillati</taxon>
        <taxon>Bacillota</taxon>
        <taxon>Bacilli</taxon>
        <taxon>Bacillales</taxon>
        <taxon>Bacillaceae</taxon>
        <taxon>Lysinibacillus</taxon>
    </lineage>
</organism>
<reference evidence="5 6" key="1">
    <citation type="submission" date="2018-12" db="EMBL/GenBank/DDBJ databases">
        <title>Lysinibacillus antri sp. nov., isolated from a cave soil.</title>
        <authorList>
            <person name="Narsing Rao M.P."/>
            <person name="Zhang H."/>
            <person name="Dong Z.-Y."/>
            <person name="Niu X.-K."/>
            <person name="Zhang K."/>
            <person name="Fang B.-Z."/>
            <person name="Kang Y.-Q."/>
            <person name="Xiao M."/>
            <person name="Li W.-J."/>
        </authorList>
    </citation>
    <scope>NUCLEOTIDE SEQUENCE [LARGE SCALE GENOMIC DNA]</scope>
    <source>
        <strain evidence="5 6">SYSU K30002</strain>
    </source>
</reference>
<dbReference type="AlphaFoldDB" id="A0A3S0RI11"/>
<accession>A0A3S0RI11</accession>
<dbReference type="PRINTS" id="PR00455">
    <property type="entry name" value="HTHTETR"/>
</dbReference>
<evidence type="ECO:0000313" key="5">
    <source>
        <dbReference type="EMBL" id="RUL50313.1"/>
    </source>
</evidence>
<keyword evidence="6" id="KW-1185">Reference proteome</keyword>
<keyword evidence="1" id="KW-0678">Repressor</keyword>
<dbReference type="InterPro" id="IPR009057">
    <property type="entry name" value="Homeodomain-like_sf"/>
</dbReference>
<sequence>MNTFTETVKSRGVEMAEIHEQMAQRTKLEIKKVFLELVEEQGFQNVTVKKIAECAGINRGTFYLHFIDKFDVMEQIQAELLNDLHDRFERITPTEAFKAIHDGQFYPPLIAIYQFVLEHAHALKVILGDQGDPSFAKKIKQIFGETLIEQFIAIYHPTDNDAEFRKYLLAFMTSAMLGVIQEWINEYEDKTVEDLAKIHYQLLGFISKLGGFLANQK</sequence>
<feature type="domain" description="HTH tetR-type" evidence="4">
    <location>
        <begin position="24"/>
        <end position="84"/>
    </location>
</feature>
<dbReference type="EMBL" id="RYYR01000021">
    <property type="protein sequence ID" value="RUL50313.1"/>
    <property type="molecule type" value="Genomic_DNA"/>
</dbReference>
<keyword evidence="2 3" id="KW-0238">DNA-binding</keyword>
<evidence type="ECO:0000313" key="6">
    <source>
        <dbReference type="Proteomes" id="UP000287910"/>
    </source>
</evidence>
<dbReference type="Proteomes" id="UP000287910">
    <property type="component" value="Unassembled WGS sequence"/>
</dbReference>
<dbReference type="SUPFAM" id="SSF46689">
    <property type="entry name" value="Homeodomain-like"/>
    <property type="match status" value="1"/>
</dbReference>
<name>A0A3S0RI11_9BACI</name>
<dbReference type="InterPro" id="IPR001647">
    <property type="entry name" value="HTH_TetR"/>
</dbReference>
<dbReference type="PROSITE" id="PS01081">
    <property type="entry name" value="HTH_TETR_1"/>
    <property type="match status" value="1"/>
</dbReference>
<proteinExistence type="predicted"/>
<dbReference type="InterPro" id="IPR023772">
    <property type="entry name" value="DNA-bd_HTH_TetR-type_CS"/>
</dbReference>
<dbReference type="InterPro" id="IPR050624">
    <property type="entry name" value="HTH-type_Tx_Regulator"/>
</dbReference>
<dbReference type="PANTHER" id="PTHR43479">
    <property type="entry name" value="ACREF/ENVCD OPERON REPRESSOR-RELATED"/>
    <property type="match status" value="1"/>
</dbReference>
<dbReference type="Gene3D" id="1.10.357.10">
    <property type="entry name" value="Tetracycline Repressor, domain 2"/>
    <property type="match status" value="1"/>
</dbReference>
<protein>
    <submittedName>
        <fullName evidence="5">TetR/AcrR family transcriptional regulator</fullName>
    </submittedName>
</protein>
<dbReference type="GO" id="GO:0003677">
    <property type="term" value="F:DNA binding"/>
    <property type="evidence" value="ECO:0007669"/>
    <property type="project" value="UniProtKB-UniRule"/>
</dbReference>
<dbReference type="PROSITE" id="PS50977">
    <property type="entry name" value="HTH_TETR_2"/>
    <property type="match status" value="1"/>
</dbReference>
<evidence type="ECO:0000256" key="3">
    <source>
        <dbReference type="PROSITE-ProRule" id="PRU00335"/>
    </source>
</evidence>
<evidence type="ECO:0000256" key="1">
    <source>
        <dbReference type="ARBA" id="ARBA00022491"/>
    </source>
</evidence>
<evidence type="ECO:0000259" key="4">
    <source>
        <dbReference type="PROSITE" id="PS50977"/>
    </source>
</evidence>
<gene>
    <name evidence="5" type="ORF">EK386_14130</name>
</gene>
<dbReference type="InterPro" id="IPR039532">
    <property type="entry name" value="TetR_C_Firmicutes"/>
</dbReference>
<dbReference type="PANTHER" id="PTHR43479:SF7">
    <property type="entry name" value="TETR-FAMILY TRANSCRIPTIONAL REGULATOR"/>
    <property type="match status" value="1"/>
</dbReference>
<dbReference type="Pfam" id="PF14278">
    <property type="entry name" value="TetR_C_8"/>
    <property type="match status" value="1"/>
</dbReference>
<feature type="DNA-binding region" description="H-T-H motif" evidence="3">
    <location>
        <begin position="47"/>
        <end position="66"/>
    </location>
</feature>